<dbReference type="PANTHER" id="PTHR43206:SF1">
    <property type="entry name" value="4-AMINOBUTYRATE AMINOTRANSFERASE, MITOCHONDRIAL"/>
    <property type="match status" value="1"/>
</dbReference>
<evidence type="ECO:0000256" key="4">
    <source>
        <dbReference type="ARBA" id="ARBA00022679"/>
    </source>
</evidence>
<reference evidence="5" key="2">
    <citation type="journal article" date="2022" name="Microbiol. Resour. Announc.">
        <title>Whole-Genome Sequence of Entomortierella parvispora E1425, a Mucoromycotan Fungus Associated with Burkholderiaceae-Related Endosymbiotic Bacteria.</title>
        <authorList>
            <person name="Herlambang A."/>
            <person name="Guo Y."/>
            <person name="Takashima Y."/>
            <person name="Narisawa K."/>
            <person name="Ohta H."/>
            <person name="Nishizawa T."/>
        </authorList>
    </citation>
    <scope>NUCLEOTIDE SEQUENCE</scope>
    <source>
        <strain evidence="5">E1425</strain>
    </source>
</reference>
<organism evidence="5 6">
    <name type="scientific">Entomortierella parvispora</name>
    <dbReference type="NCBI Taxonomy" id="205924"/>
    <lineage>
        <taxon>Eukaryota</taxon>
        <taxon>Fungi</taxon>
        <taxon>Fungi incertae sedis</taxon>
        <taxon>Mucoromycota</taxon>
        <taxon>Mortierellomycotina</taxon>
        <taxon>Mortierellomycetes</taxon>
        <taxon>Mortierellales</taxon>
        <taxon>Mortierellaceae</taxon>
        <taxon>Entomortierella</taxon>
    </lineage>
</organism>
<dbReference type="OrthoDB" id="10260828at2759"/>
<dbReference type="GO" id="GO:0030170">
    <property type="term" value="F:pyridoxal phosphate binding"/>
    <property type="evidence" value="ECO:0007669"/>
    <property type="project" value="TreeGrafter"/>
</dbReference>
<evidence type="ECO:0000256" key="3">
    <source>
        <dbReference type="ARBA" id="ARBA00022576"/>
    </source>
</evidence>
<dbReference type="GO" id="GO:0008483">
    <property type="term" value="F:transaminase activity"/>
    <property type="evidence" value="ECO:0007669"/>
    <property type="project" value="UniProtKB-KW"/>
</dbReference>
<keyword evidence="3" id="KW-0032">Aminotransferase</keyword>
<dbReference type="GO" id="GO:0009450">
    <property type="term" value="P:gamma-aminobutyric acid catabolic process"/>
    <property type="evidence" value="ECO:0007669"/>
    <property type="project" value="TreeGrafter"/>
</dbReference>
<dbReference type="PANTHER" id="PTHR43206">
    <property type="entry name" value="AMINOTRANSFERASE"/>
    <property type="match status" value="1"/>
</dbReference>
<keyword evidence="4" id="KW-0808">Transferase</keyword>
<dbReference type="Gene3D" id="3.90.1150.10">
    <property type="entry name" value="Aspartate Aminotransferase, domain 1"/>
    <property type="match status" value="1"/>
</dbReference>
<evidence type="ECO:0000256" key="1">
    <source>
        <dbReference type="ARBA" id="ARBA00001933"/>
    </source>
</evidence>
<comment type="cofactor">
    <cofactor evidence="1">
        <name>pyridoxal 5'-phosphate</name>
        <dbReference type="ChEBI" id="CHEBI:597326"/>
    </cofactor>
</comment>
<gene>
    <name evidence="5" type="ORF">EMPS_01366</name>
</gene>
<proteinExistence type="inferred from homology"/>
<evidence type="ECO:0000256" key="2">
    <source>
        <dbReference type="ARBA" id="ARBA00008954"/>
    </source>
</evidence>
<keyword evidence="6" id="KW-1185">Reference proteome</keyword>
<evidence type="ECO:0000313" key="5">
    <source>
        <dbReference type="EMBL" id="GJJ69020.1"/>
    </source>
</evidence>
<dbReference type="GO" id="GO:0005739">
    <property type="term" value="C:mitochondrion"/>
    <property type="evidence" value="ECO:0007669"/>
    <property type="project" value="TreeGrafter"/>
</dbReference>
<dbReference type="EMBL" id="BQFW01000002">
    <property type="protein sequence ID" value="GJJ69020.1"/>
    <property type="molecule type" value="Genomic_DNA"/>
</dbReference>
<comment type="caution">
    <text evidence="5">The sequence shown here is derived from an EMBL/GenBank/DDBJ whole genome shotgun (WGS) entry which is preliminary data.</text>
</comment>
<dbReference type="AlphaFoldDB" id="A0A9P3H2V2"/>
<evidence type="ECO:0000313" key="6">
    <source>
        <dbReference type="Proteomes" id="UP000827284"/>
    </source>
</evidence>
<reference evidence="5" key="1">
    <citation type="submission" date="2021-11" db="EMBL/GenBank/DDBJ databases">
        <authorList>
            <person name="Herlambang A."/>
            <person name="Guo Y."/>
            <person name="Takashima Y."/>
            <person name="Nishizawa T."/>
        </authorList>
    </citation>
    <scope>NUCLEOTIDE SEQUENCE</scope>
    <source>
        <strain evidence="5">E1425</strain>
    </source>
</reference>
<dbReference type="Proteomes" id="UP000827284">
    <property type="component" value="Unassembled WGS sequence"/>
</dbReference>
<accession>A0A9P3H2V2</accession>
<protein>
    <submittedName>
        <fullName evidence="5">Uncharacterized protein</fullName>
    </submittedName>
</protein>
<comment type="similarity">
    <text evidence="2">Belongs to the class-III pyridoxal-phosphate-dependent aminotransferase family.</text>
</comment>
<dbReference type="InterPro" id="IPR015422">
    <property type="entry name" value="PyrdxlP-dep_Trfase_small"/>
</dbReference>
<sequence length="137" mass="14939">MASRLITRTHLQRTLLPGLSFSQSLTTRSVSPVLLRAFATESGSGFLGRTHKDQKDLVHGEPSGPKIVTSTIPGPKTKAGLQHLDNLQDTRAATMMTDLNKSHGNYVVDLDGNTYLDCDAKCDTSHPKSSCRMYVSH</sequence>
<name>A0A9P3H2V2_9FUNG</name>